<name>A0A8T0ME37_PANVG</name>
<dbReference type="Proteomes" id="UP000823388">
    <property type="component" value="Chromosome 9N"/>
</dbReference>
<evidence type="ECO:0000313" key="1">
    <source>
        <dbReference type="EMBL" id="KAG2534503.1"/>
    </source>
</evidence>
<reference evidence="1" key="1">
    <citation type="submission" date="2020-05" db="EMBL/GenBank/DDBJ databases">
        <title>WGS assembly of Panicum virgatum.</title>
        <authorList>
            <person name="Lovell J.T."/>
            <person name="Jenkins J."/>
            <person name="Shu S."/>
            <person name="Juenger T.E."/>
            <person name="Schmutz J."/>
        </authorList>
    </citation>
    <scope>NUCLEOTIDE SEQUENCE</scope>
    <source>
        <strain evidence="1">AP13</strain>
    </source>
</reference>
<dbReference type="EMBL" id="CM029054">
    <property type="protein sequence ID" value="KAG2534503.1"/>
    <property type="molecule type" value="Genomic_DNA"/>
</dbReference>
<dbReference type="GO" id="GO:0017148">
    <property type="term" value="P:negative regulation of translation"/>
    <property type="evidence" value="ECO:0007669"/>
    <property type="project" value="InterPro"/>
</dbReference>
<protein>
    <submittedName>
        <fullName evidence="1">Uncharacterized protein</fullName>
    </submittedName>
</protein>
<dbReference type="InterPro" id="IPR036041">
    <property type="entry name" value="Ribosome-inact_prot_sf"/>
</dbReference>
<organism evidence="1 2">
    <name type="scientific">Panicum virgatum</name>
    <name type="common">Blackwell switchgrass</name>
    <dbReference type="NCBI Taxonomy" id="38727"/>
    <lineage>
        <taxon>Eukaryota</taxon>
        <taxon>Viridiplantae</taxon>
        <taxon>Streptophyta</taxon>
        <taxon>Embryophyta</taxon>
        <taxon>Tracheophyta</taxon>
        <taxon>Spermatophyta</taxon>
        <taxon>Magnoliopsida</taxon>
        <taxon>Liliopsida</taxon>
        <taxon>Poales</taxon>
        <taxon>Poaceae</taxon>
        <taxon>PACMAD clade</taxon>
        <taxon>Panicoideae</taxon>
        <taxon>Panicodae</taxon>
        <taxon>Paniceae</taxon>
        <taxon>Panicinae</taxon>
        <taxon>Panicum</taxon>
        <taxon>Panicum sect. Hiantes</taxon>
    </lineage>
</organism>
<accession>A0A8T0ME37</accession>
<dbReference type="Gene3D" id="3.40.420.10">
    <property type="entry name" value="Ricin (A subunit), domain 1"/>
    <property type="match status" value="1"/>
</dbReference>
<dbReference type="AlphaFoldDB" id="A0A8T0ME37"/>
<keyword evidence="2" id="KW-1185">Reference proteome</keyword>
<dbReference type="InterPro" id="IPR016138">
    <property type="entry name" value="Ribosome_inactivat_prot_sub1"/>
</dbReference>
<dbReference type="GO" id="GO:0030598">
    <property type="term" value="F:rRNA N-glycosylase activity"/>
    <property type="evidence" value="ECO:0007669"/>
    <property type="project" value="InterPro"/>
</dbReference>
<dbReference type="SUPFAM" id="SSF56371">
    <property type="entry name" value="Ribosome inactivating proteins (RIP)"/>
    <property type="match status" value="1"/>
</dbReference>
<evidence type="ECO:0000313" key="2">
    <source>
        <dbReference type="Proteomes" id="UP000823388"/>
    </source>
</evidence>
<proteinExistence type="predicted"/>
<gene>
    <name evidence="1" type="ORF">PVAP13_9NG067889</name>
</gene>
<comment type="caution">
    <text evidence="1">The sequence shown here is derived from an EMBL/GenBank/DDBJ whole genome shotgun (WGS) entry which is preliminary data.</text>
</comment>
<sequence length="136" mass="15604">MSSSSSPSGTYLLGFFHDGHWLLYDDAYLIGSVTDVLANAAFWDWLGFKGGYLTMNNLAVGMHPMFNAFHNLSNPNASSMDVRLALYQFIVTIPEAVRFPKWLRYYVSLLWHLRAEPIEDHPIFGRSPYFNDWSSM</sequence>